<comment type="catalytic activity">
    <reaction evidence="6 7">
        <text>D-mannitol 1-phosphate + NAD(+) = beta-D-fructose 6-phosphate + NADH + H(+)</text>
        <dbReference type="Rhea" id="RHEA:19661"/>
        <dbReference type="ChEBI" id="CHEBI:15378"/>
        <dbReference type="ChEBI" id="CHEBI:57540"/>
        <dbReference type="ChEBI" id="CHEBI:57634"/>
        <dbReference type="ChEBI" id="CHEBI:57945"/>
        <dbReference type="ChEBI" id="CHEBI:61381"/>
        <dbReference type="EC" id="1.1.1.17"/>
    </reaction>
</comment>
<gene>
    <name evidence="7 10" type="primary">mtlD</name>
    <name evidence="10" type="ORF">MU1_11490</name>
</gene>
<evidence type="ECO:0000259" key="9">
    <source>
        <dbReference type="Pfam" id="PF08125"/>
    </source>
</evidence>
<keyword evidence="11" id="KW-1185">Reference proteome</keyword>
<evidence type="ECO:0000256" key="5">
    <source>
        <dbReference type="ARBA" id="ARBA00023027"/>
    </source>
</evidence>
<dbReference type="PROSITE" id="PS00974">
    <property type="entry name" value="MANNITOL_DHGENASE"/>
    <property type="match status" value="1"/>
</dbReference>
<dbReference type="NCBIfam" id="NF002652">
    <property type="entry name" value="PRK02318.2-5"/>
    <property type="match status" value="1"/>
</dbReference>
<dbReference type="InterPro" id="IPR013131">
    <property type="entry name" value="Mannitol_DH_N"/>
</dbReference>
<evidence type="ECO:0000256" key="1">
    <source>
        <dbReference type="ARBA" id="ARBA00006541"/>
    </source>
</evidence>
<keyword evidence="5 7" id="KW-0520">NAD</keyword>
<dbReference type="Gene3D" id="1.10.1040.10">
    <property type="entry name" value="N-(1-d-carboxylethyl)-l-norvaline Dehydrogenase, domain 2"/>
    <property type="match status" value="1"/>
</dbReference>
<evidence type="ECO:0000256" key="2">
    <source>
        <dbReference type="ARBA" id="ARBA00012939"/>
    </source>
</evidence>
<feature type="domain" description="Mannitol dehydrogenase N-terminal" evidence="8">
    <location>
        <begin position="1"/>
        <end position="194"/>
    </location>
</feature>
<dbReference type="Pfam" id="PF01232">
    <property type="entry name" value="Mannitol_dh"/>
    <property type="match status" value="1"/>
</dbReference>
<organism evidence="10 11">
    <name type="scientific">Paenibacillus glycanilyticus</name>
    <dbReference type="NCBI Taxonomy" id="126569"/>
    <lineage>
        <taxon>Bacteria</taxon>
        <taxon>Bacillati</taxon>
        <taxon>Bacillota</taxon>
        <taxon>Bacilli</taxon>
        <taxon>Bacillales</taxon>
        <taxon>Paenibacillaceae</taxon>
        <taxon>Paenibacillus</taxon>
    </lineage>
</organism>
<dbReference type="EC" id="1.1.1.17" evidence="2 7"/>
<evidence type="ECO:0000313" key="11">
    <source>
        <dbReference type="Proteomes" id="UP001157114"/>
    </source>
</evidence>
<dbReference type="InterPro" id="IPR008927">
    <property type="entry name" value="6-PGluconate_DH-like_C_sf"/>
</dbReference>
<dbReference type="SUPFAM" id="SSF51735">
    <property type="entry name" value="NAD(P)-binding Rossmann-fold domains"/>
    <property type="match status" value="1"/>
</dbReference>
<dbReference type="Proteomes" id="UP001157114">
    <property type="component" value="Unassembled WGS sequence"/>
</dbReference>
<evidence type="ECO:0000256" key="6">
    <source>
        <dbReference type="ARBA" id="ARBA00048615"/>
    </source>
</evidence>
<dbReference type="InterPro" id="IPR013118">
    <property type="entry name" value="Mannitol_DH_C"/>
</dbReference>
<dbReference type="InterPro" id="IPR013328">
    <property type="entry name" value="6PGD_dom2"/>
</dbReference>
<dbReference type="SUPFAM" id="SSF48179">
    <property type="entry name" value="6-phosphogluconate dehydrogenase C-terminal domain-like"/>
    <property type="match status" value="1"/>
</dbReference>
<evidence type="ECO:0000256" key="3">
    <source>
        <dbReference type="ARBA" id="ARBA00016219"/>
    </source>
</evidence>
<evidence type="ECO:0000313" key="10">
    <source>
        <dbReference type="EMBL" id="GLX66805.1"/>
    </source>
</evidence>
<dbReference type="PANTHER" id="PTHR30524">
    <property type="entry name" value="MANNITOL-1-PHOSPHATE 5-DEHYDROGENASE"/>
    <property type="match status" value="1"/>
</dbReference>
<reference evidence="10 11" key="1">
    <citation type="submission" date="2023-03" db="EMBL/GenBank/DDBJ databases">
        <title>Draft genome sequence of the bacteria which degrade cell wall of Tricholomamatutake.</title>
        <authorList>
            <person name="Konishi Y."/>
            <person name="Fukuta Y."/>
            <person name="Shirasaka N."/>
        </authorList>
    </citation>
    <scope>NUCLEOTIDE SEQUENCE [LARGE SCALE GENOMIC DNA]</scope>
    <source>
        <strain evidence="11">mu1</strain>
    </source>
</reference>
<dbReference type="HAMAP" id="MF_00196">
    <property type="entry name" value="Mannitol_dehydrog"/>
    <property type="match status" value="1"/>
</dbReference>
<evidence type="ECO:0000259" key="8">
    <source>
        <dbReference type="Pfam" id="PF01232"/>
    </source>
</evidence>
<dbReference type="EMBL" id="BSSQ01000004">
    <property type="protein sequence ID" value="GLX66805.1"/>
    <property type="molecule type" value="Genomic_DNA"/>
</dbReference>
<dbReference type="Gene3D" id="3.40.50.720">
    <property type="entry name" value="NAD(P)-binding Rossmann-like Domain"/>
    <property type="match status" value="1"/>
</dbReference>
<name>A0ABQ6G9S8_9BACL</name>
<dbReference type="InterPro" id="IPR036291">
    <property type="entry name" value="NAD(P)-bd_dom_sf"/>
</dbReference>
<dbReference type="InterPro" id="IPR023027">
    <property type="entry name" value="Mannitol_DH_CS"/>
</dbReference>
<protein>
    <recommendedName>
        <fullName evidence="3 7">Mannitol-1-phosphate 5-dehydrogenase</fullName>
        <ecNumber evidence="2 7">1.1.1.17</ecNumber>
    </recommendedName>
</protein>
<comment type="caution">
    <text evidence="10">The sequence shown here is derived from an EMBL/GenBank/DDBJ whole genome shotgun (WGS) entry which is preliminary data.</text>
</comment>
<sequence length="384" mass="42828">MKAVHFGAGNIGRGFIGMMLSKSGYEVCFVTRNRKQVAALRQRQSYVVTTAGDIREHFEVKHVSALHIDDLDEVKARVADADLITTAVGAASLRNVAAQIAPGIELRLQRGTKPLHIMACENAIKASTQLKKWVYSLLPSELHDLADRLLAFPNTAVDRIVPVQRNADPLSVVVEPFSEWVIHKDALLEGFPGIQGAKFANSLEPYIERKLFTVNTGHSSAAYRGYLKGLSTIQEAMQNRQIRSHVEQTLAETSKLLVDKHGFDANEQQRYVNQTIRRFSNSALTDSITRVGRSPLRKLSTSERLVRPAMQAYDRAIPTKHLASSIASALHFDYMADPEAEILQLAIGQKGAKHIIRKHMGIPEEHALHAEIIEQYNRMLTTRD</sequence>
<dbReference type="InterPro" id="IPR000669">
    <property type="entry name" value="Mannitol_DH"/>
</dbReference>
<dbReference type="PRINTS" id="PR00084">
    <property type="entry name" value="MTLDHDRGNASE"/>
</dbReference>
<comment type="similarity">
    <text evidence="1 7">Belongs to the mannitol dehydrogenase family.</text>
</comment>
<dbReference type="Pfam" id="PF08125">
    <property type="entry name" value="Mannitol_dh_C"/>
    <property type="match status" value="1"/>
</dbReference>
<dbReference type="RefSeq" id="WP_284237519.1">
    <property type="nucleotide sequence ID" value="NZ_BSSQ01000004.1"/>
</dbReference>
<feature type="binding site" evidence="7">
    <location>
        <begin position="3"/>
        <end position="14"/>
    </location>
    <ligand>
        <name>NAD(+)</name>
        <dbReference type="ChEBI" id="CHEBI:57540"/>
    </ligand>
</feature>
<dbReference type="InterPro" id="IPR023028">
    <property type="entry name" value="Mannitol_1_phos_5_DH"/>
</dbReference>
<keyword evidence="4 7" id="KW-0560">Oxidoreductase</keyword>
<feature type="domain" description="Mannitol dehydrogenase C-terminal" evidence="9">
    <location>
        <begin position="203"/>
        <end position="379"/>
    </location>
</feature>
<proteinExistence type="inferred from homology"/>
<evidence type="ECO:0000256" key="7">
    <source>
        <dbReference type="HAMAP-Rule" id="MF_00196"/>
    </source>
</evidence>
<dbReference type="PANTHER" id="PTHR30524:SF0">
    <property type="entry name" value="ALTRONATE OXIDOREDUCTASE-RELATED"/>
    <property type="match status" value="1"/>
</dbReference>
<accession>A0ABQ6G9S8</accession>
<evidence type="ECO:0000256" key="4">
    <source>
        <dbReference type="ARBA" id="ARBA00023002"/>
    </source>
</evidence>